<evidence type="ECO:0000313" key="2">
    <source>
        <dbReference type="EMBL" id="KYC67108.1"/>
    </source>
</evidence>
<evidence type="ECO:0000256" key="1">
    <source>
        <dbReference type="SAM" id="Phobius"/>
    </source>
</evidence>
<evidence type="ECO:0000313" key="3">
    <source>
        <dbReference type="Proteomes" id="UP000075288"/>
    </source>
</evidence>
<gene>
    <name evidence="2" type="ORF">B4098_1312</name>
</gene>
<keyword evidence="1" id="KW-0812">Transmembrane</keyword>
<comment type="caution">
    <text evidence="2">The sequence shown here is derived from an EMBL/GenBank/DDBJ whole genome shotgun (WGS) entry which is preliminary data.</text>
</comment>
<organism evidence="2 3">
    <name type="scientific">Heyndrickxia coagulans</name>
    <name type="common">Weizmannia coagulans</name>
    <dbReference type="NCBI Taxonomy" id="1398"/>
    <lineage>
        <taxon>Bacteria</taxon>
        <taxon>Bacillati</taxon>
        <taxon>Bacillota</taxon>
        <taxon>Bacilli</taxon>
        <taxon>Bacillales</taxon>
        <taxon>Bacillaceae</taxon>
        <taxon>Heyndrickxia</taxon>
    </lineage>
</organism>
<accession>A0A150KD79</accession>
<feature type="transmembrane region" description="Helical" evidence="1">
    <location>
        <begin position="15"/>
        <end position="37"/>
    </location>
</feature>
<keyword evidence="1" id="KW-0472">Membrane</keyword>
<dbReference type="Proteomes" id="UP000075288">
    <property type="component" value="Unassembled WGS sequence"/>
</dbReference>
<proteinExistence type="predicted"/>
<name>A0A150KD79_HEYCO</name>
<protein>
    <submittedName>
        <fullName evidence="2">Uncharacterized protein</fullName>
    </submittedName>
</protein>
<keyword evidence="1" id="KW-1133">Transmembrane helix</keyword>
<dbReference type="AlphaFoldDB" id="A0A150KD79"/>
<sequence>MKKRWDTIHDGVPPFYISLVFFSGFETPARFFLLLFYRLPLPVFDFR</sequence>
<reference evidence="2 3" key="1">
    <citation type="submission" date="2016-01" db="EMBL/GenBank/DDBJ databases">
        <title>Genome Sequences of Twelve Sporeforming Bacillus Species Isolated from Foods.</title>
        <authorList>
            <person name="Berendsen E.M."/>
            <person name="Wells-Bennik M.H."/>
            <person name="Krawcyk A.O."/>
            <person name="De Jong A."/>
            <person name="Holsappel S."/>
            <person name="Eijlander R.T."/>
            <person name="Kuipers O.P."/>
        </authorList>
    </citation>
    <scope>NUCLEOTIDE SEQUENCE [LARGE SCALE GENOMIC DNA]</scope>
    <source>
        <strain evidence="2 3">B4098</strain>
    </source>
</reference>
<dbReference type="EMBL" id="LQYG01000002">
    <property type="protein sequence ID" value="KYC67108.1"/>
    <property type="molecule type" value="Genomic_DNA"/>
</dbReference>